<dbReference type="AlphaFoldDB" id="A0A2V1P2X0"/>
<dbReference type="OrthoDB" id="9803483at2"/>
<evidence type="ECO:0000256" key="1">
    <source>
        <dbReference type="ARBA" id="ARBA00023002"/>
    </source>
</evidence>
<evidence type="ECO:0000259" key="2">
    <source>
        <dbReference type="Pfam" id="PF00248"/>
    </source>
</evidence>
<dbReference type="InterPro" id="IPR036812">
    <property type="entry name" value="NAD(P)_OxRdtase_dom_sf"/>
</dbReference>
<dbReference type="GO" id="GO:0016491">
    <property type="term" value="F:oxidoreductase activity"/>
    <property type="evidence" value="ECO:0007669"/>
    <property type="project" value="UniProtKB-KW"/>
</dbReference>
<dbReference type="Gene3D" id="3.20.20.100">
    <property type="entry name" value="NADP-dependent oxidoreductase domain"/>
    <property type="match status" value="1"/>
</dbReference>
<evidence type="ECO:0000313" key="4">
    <source>
        <dbReference type="Proteomes" id="UP000245293"/>
    </source>
</evidence>
<gene>
    <name evidence="3" type="ORF">DFK10_15700</name>
</gene>
<dbReference type="Proteomes" id="UP000245293">
    <property type="component" value="Unassembled WGS sequence"/>
</dbReference>
<dbReference type="EMBL" id="QETF01000027">
    <property type="protein sequence ID" value="PWG15662.1"/>
    <property type="molecule type" value="Genomic_DNA"/>
</dbReference>
<dbReference type="RefSeq" id="WP_109389984.1">
    <property type="nucleotide sequence ID" value="NZ_QETF01000027.1"/>
</dbReference>
<dbReference type="InterPro" id="IPR050523">
    <property type="entry name" value="AKR_Detox_Biosynth"/>
</dbReference>
<keyword evidence="1" id="KW-0560">Oxidoreductase</keyword>
<reference evidence="4" key="1">
    <citation type="submission" date="2018-05" db="EMBL/GenBank/DDBJ databases">
        <authorList>
            <person name="Du Z."/>
            <person name="Wang X."/>
        </authorList>
    </citation>
    <scope>NUCLEOTIDE SEQUENCE [LARGE SCALE GENOMIC DNA]</scope>
    <source>
        <strain evidence="4">WDS4C29</strain>
    </source>
</reference>
<dbReference type="PANTHER" id="PTHR43364">
    <property type="entry name" value="NADH-SPECIFIC METHYLGLYOXAL REDUCTASE-RELATED"/>
    <property type="match status" value="1"/>
</dbReference>
<dbReference type="SUPFAM" id="SSF51430">
    <property type="entry name" value="NAD(P)-linked oxidoreductase"/>
    <property type="match status" value="1"/>
</dbReference>
<sequence>MNRLELGRTGIEVSDWCLGTMTFGTQTPEADAFAQMDMALEAGIDFFDTAEMYPVNPVRPETVGTCEELIGRWFAAGGKRDRVVLATKAGGDSQMIRDGEGYGPDNIETLIDASLRRLGTDYIDLYQLHWPMRGSYMFRQNWTYDPSGQDRQRTVDHMAGVLEALGRAQKAGKIRAFGMSNESAWGCTRWIDVAEQVGGPRLASVQNEYSLLCRLYDTDMAEMAVNEDVTLLSFSPLAAGLLTGKYQGDVVPVGSRREAGSRDLGGRMTDRVLPAVQAYLDVAAKYGLDPVHVAMAWQRTRPFPISAIFGATTKAQLSHLLAGDTVKLSDEVLTDIDAAHRSHPMPY</sequence>
<proteinExistence type="predicted"/>
<dbReference type="Pfam" id="PF00248">
    <property type="entry name" value="Aldo_ket_red"/>
    <property type="match status" value="1"/>
</dbReference>
<accession>A0A2V1P2X0</accession>
<dbReference type="PANTHER" id="PTHR43364:SF4">
    <property type="entry name" value="NAD(P)-LINKED OXIDOREDUCTASE SUPERFAMILY PROTEIN"/>
    <property type="match status" value="1"/>
</dbReference>
<name>A0A2V1P2X0_9RHOB</name>
<protein>
    <submittedName>
        <fullName evidence="3">Aldo/keto reductase</fullName>
    </submittedName>
</protein>
<comment type="caution">
    <text evidence="3">The sequence shown here is derived from an EMBL/GenBank/DDBJ whole genome shotgun (WGS) entry which is preliminary data.</text>
</comment>
<keyword evidence="4" id="KW-1185">Reference proteome</keyword>
<organism evidence="3 4">
    <name type="scientific">Salibaculum griseiflavum</name>
    <dbReference type="NCBI Taxonomy" id="1914409"/>
    <lineage>
        <taxon>Bacteria</taxon>
        <taxon>Pseudomonadati</taxon>
        <taxon>Pseudomonadota</taxon>
        <taxon>Alphaproteobacteria</taxon>
        <taxon>Rhodobacterales</taxon>
        <taxon>Roseobacteraceae</taxon>
        <taxon>Salibaculum</taxon>
    </lineage>
</organism>
<feature type="domain" description="NADP-dependent oxidoreductase" evidence="2">
    <location>
        <begin position="17"/>
        <end position="339"/>
    </location>
</feature>
<dbReference type="InterPro" id="IPR023210">
    <property type="entry name" value="NADP_OxRdtase_dom"/>
</dbReference>
<evidence type="ECO:0000313" key="3">
    <source>
        <dbReference type="EMBL" id="PWG15662.1"/>
    </source>
</evidence>